<evidence type="ECO:0000313" key="1">
    <source>
        <dbReference type="EMBL" id="JAH81151.1"/>
    </source>
</evidence>
<dbReference type="EMBL" id="GBXM01027426">
    <property type="protein sequence ID" value="JAH81151.1"/>
    <property type="molecule type" value="Transcribed_RNA"/>
</dbReference>
<proteinExistence type="predicted"/>
<sequence length="28" mass="3177">MRSCRDTGIVFGCCPCACQEMYLKCQMV</sequence>
<reference evidence="1" key="1">
    <citation type="submission" date="2014-11" db="EMBL/GenBank/DDBJ databases">
        <authorList>
            <person name="Amaro Gonzalez C."/>
        </authorList>
    </citation>
    <scope>NUCLEOTIDE SEQUENCE</scope>
</reference>
<dbReference type="AlphaFoldDB" id="A0A0E9VST5"/>
<name>A0A0E9VST5_ANGAN</name>
<protein>
    <submittedName>
        <fullName evidence="1">Uncharacterized protein</fullName>
    </submittedName>
</protein>
<accession>A0A0E9VST5</accession>
<reference evidence="1" key="2">
    <citation type="journal article" date="2015" name="Fish Shellfish Immunol.">
        <title>Early steps in the European eel (Anguilla anguilla)-Vibrio vulnificus interaction in the gills: Role of the RtxA13 toxin.</title>
        <authorList>
            <person name="Callol A."/>
            <person name="Pajuelo D."/>
            <person name="Ebbesson L."/>
            <person name="Teles M."/>
            <person name="MacKenzie S."/>
            <person name="Amaro C."/>
        </authorList>
    </citation>
    <scope>NUCLEOTIDE SEQUENCE</scope>
</reference>
<organism evidence="1">
    <name type="scientific">Anguilla anguilla</name>
    <name type="common">European freshwater eel</name>
    <name type="synonym">Muraena anguilla</name>
    <dbReference type="NCBI Taxonomy" id="7936"/>
    <lineage>
        <taxon>Eukaryota</taxon>
        <taxon>Metazoa</taxon>
        <taxon>Chordata</taxon>
        <taxon>Craniata</taxon>
        <taxon>Vertebrata</taxon>
        <taxon>Euteleostomi</taxon>
        <taxon>Actinopterygii</taxon>
        <taxon>Neopterygii</taxon>
        <taxon>Teleostei</taxon>
        <taxon>Anguilliformes</taxon>
        <taxon>Anguillidae</taxon>
        <taxon>Anguilla</taxon>
    </lineage>
</organism>